<dbReference type="AlphaFoldDB" id="A0A4Y2TEB5"/>
<organism evidence="1 2">
    <name type="scientific">Araneus ventricosus</name>
    <name type="common">Orbweaver spider</name>
    <name type="synonym">Epeira ventricosa</name>
    <dbReference type="NCBI Taxonomy" id="182803"/>
    <lineage>
        <taxon>Eukaryota</taxon>
        <taxon>Metazoa</taxon>
        <taxon>Ecdysozoa</taxon>
        <taxon>Arthropoda</taxon>
        <taxon>Chelicerata</taxon>
        <taxon>Arachnida</taxon>
        <taxon>Araneae</taxon>
        <taxon>Araneomorphae</taxon>
        <taxon>Entelegynae</taxon>
        <taxon>Araneoidea</taxon>
        <taxon>Araneidae</taxon>
        <taxon>Araneus</taxon>
    </lineage>
</organism>
<keyword evidence="2" id="KW-1185">Reference proteome</keyword>
<proteinExistence type="predicted"/>
<protein>
    <submittedName>
        <fullName evidence="1">Copia protein</fullName>
    </submittedName>
</protein>
<dbReference type="Proteomes" id="UP000499080">
    <property type="component" value="Unassembled WGS sequence"/>
</dbReference>
<dbReference type="CDD" id="cd09272">
    <property type="entry name" value="RNase_HI_RT_Ty1"/>
    <property type="match status" value="1"/>
</dbReference>
<evidence type="ECO:0000313" key="1">
    <source>
        <dbReference type="EMBL" id="GBN98877.1"/>
    </source>
</evidence>
<sequence>MDISVRLKSSEKYDTEGLPYRELVGGLLYLATSTRPDIANTVNKLSQFLNYYDNTHWKATKRVLRYLKKTINFGLIFKRTEEPLFAYTDSDWANSLEDRKSYTGCCFILSGSTISWESRKQCTVALSSTEAEYVALSDGTKEAIYLRKLLNELHDADLKSVRLLSDNKGAIKLADNPILLQTHIDIRHHFVREALNNNDIDIKFVSTEDRAAHVLTKAL</sequence>
<reference evidence="1 2" key="1">
    <citation type="journal article" date="2019" name="Sci. Rep.">
        <title>Orb-weaving spider Araneus ventricosus genome elucidates the spidroin gene catalogue.</title>
        <authorList>
            <person name="Kono N."/>
            <person name="Nakamura H."/>
            <person name="Ohtoshi R."/>
            <person name="Moran D.A.P."/>
            <person name="Shinohara A."/>
            <person name="Yoshida Y."/>
            <person name="Fujiwara M."/>
            <person name="Mori M."/>
            <person name="Tomita M."/>
            <person name="Arakawa K."/>
        </authorList>
    </citation>
    <scope>NUCLEOTIDE SEQUENCE [LARGE SCALE GENOMIC DNA]</scope>
</reference>
<dbReference type="PANTHER" id="PTHR11439">
    <property type="entry name" value="GAG-POL-RELATED RETROTRANSPOSON"/>
    <property type="match status" value="1"/>
</dbReference>
<accession>A0A4Y2TEB5</accession>
<evidence type="ECO:0000313" key="2">
    <source>
        <dbReference type="Proteomes" id="UP000499080"/>
    </source>
</evidence>
<gene>
    <name evidence="1" type="primary">GIP_261</name>
    <name evidence="1" type="ORF">AVEN_19623_1</name>
</gene>
<name>A0A4Y2TEB5_ARAVE</name>
<dbReference type="OrthoDB" id="6434300at2759"/>
<dbReference type="EMBL" id="BGPR01027984">
    <property type="protein sequence ID" value="GBN98877.1"/>
    <property type="molecule type" value="Genomic_DNA"/>
</dbReference>
<dbReference type="PANTHER" id="PTHR11439:SF483">
    <property type="entry name" value="PEPTIDE SYNTHASE GLIP-LIKE, PUTATIVE (AFU_ORTHOLOGUE AFUA_3G12920)-RELATED"/>
    <property type="match status" value="1"/>
</dbReference>
<comment type="caution">
    <text evidence="1">The sequence shown here is derived from an EMBL/GenBank/DDBJ whole genome shotgun (WGS) entry which is preliminary data.</text>
</comment>